<accession>A0A9I9CIR4</accession>
<proteinExistence type="predicted"/>
<evidence type="ECO:0000313" key="1">
    <source>
        <dbReference type="EnsemblPlants" id="MELO3C004157.2.1"/>
    </source>
</evidence>
<protein>
    <submittedName>
        <fullName evidence="1">Uncharacterized protein</fullName>
    </submittedName>
</protein>
<dbReference type="Gramene" id="MELO3C004157.2.1">
    <property type="protein sequence ID" value="MELO3C004157.2.1"/>
    <property type="gene ID" value="MELO3C004157.2"/>
</dbReference>
<dbReference type="EnsemblPlants" id="MELO3C004157.2.1">
    <property type="protein sequence ID" value="MELO3C004157.2.1"/>
    <property type="gene ID" value="MELO3C004157.2"/>
</dbReference>
<dbReference type="AlphaFoldDB" id="A0A9I9CIR4"/>
<organism evidence="1">
    <name type="scientific">Cucumis melo</name>
    <name type="common">Muskmelon</name>
    <dbReference type="NCBI Taxonomy" id="3656"/>
    <lineage>
        <taxon>Eukaryota</taxon>
        <taxon>Viridiplantae</taxon>
        <taxon>Streptophyta</taxon>
        <taxon>Embryophyta</taxon>
        <taxon>Tracheophyta</taxon>
        <taxon>Spermatophyta</taxon>
        <taxon>Magnoliopsida</taxon>
        <taxon>eudicotyledons</taxon>
        <taxon>Gunneridae</taxon>
        <taxon>Pentapetalae</taxon>
        <taxon>rosids</taxon>
        <taxon>fabids</taxon>
        <taxon>Cucurbitales</taxon>
        <taxon>Cucurbitaceae</taxon>
        <taxon>Benincaseae</taxon>
        <taxon>Cucumis</taxon>
    </lineage>
</organism>
<reference evidence="1" key="1">
    <citation type="submission" date="2023-03" db="UniProtKB">
        <authorList>
            <consortium name="EnsemblPlants"/>
        </authorList>
    </citation>
    <scope>IDENTIFICATION</scope>
</reference>
<dbReference type="SUPFAM" id="SSF101148">
    <property type="entry name" value="Plant invertase/pectin methylesterase inhibitor"/>
    <property type="match status" value="1"/>
</dbReference>
<name>A0A9I9CIR4_CUCME</name>
<sequence length="83" mass="9389">MEEFAFCSQTFHQILKGGLADYIGLTGIENNQAYTKATFGYVEELLRSVSDPTLKNALIVCENAYKVEGCVWRKDTFVCTKRL</sequence>
<dbReference type="InterPro" id="IPR035513">
    <property type="entry name" value="Invertase/methylesterase_inhib"/>
</dbReference>